<dbReference type="AlphaFoldDB" id="A0A3D8K113"/>
<accession>A0A3D8K113</accession>
<proteinExistence type="predicted"/>
<dbReference type="Pfam" id="PF07811">
    <property type="entry name" value="TadE"/>
    <property type="match status" value="1"/>
</dbReference>
<reference evidence="2 3" key="1">
    <citation type="submission" date="2018-08" db="EMBL/GenBank/DDBJ databases">
        <title>Paraburkholderia sp. DHOM06 isolated from forest soil.</title>
        <authorList>
            <person name="Gao Z.-H."/>
            <person name="Qiu L.-H."/>
        </authorList>
    </citation>
    <scope>NUCLEOTIDE SEQUENCE [LARGE SCALE GENOMIC DNA]</scope>
    <source>
        <strain evidence="2 3">DHOM06</strain>
    </source>
</reference>
<evidence type="ECO:0000259" key="1">
    <source>
        <dbReference type="Pfam" id="PF07811"/>
    </source>
</evidence>
<gene>
    <name evidence="2" type="ORF">DWV00_09960</name>
</gene>
<sequence>MQGAAMVEFAIVVVPLLLLAMGVAEFGQAIYQYEALTKATRDATRYLSSYLSTDPAYPIASAQCLAVYGSTTCPAGSATPLVNGLTTSMVVVCDSSHTTGCQDASDPPQFSNVPTYDTNNGASNGAPTGSVNLVEVKIKGFQYTPIETFFNLQGLIFGDIFTVMRQAS</sequence>
<dbReference type="OrthoDB" id="7026216at2"/>
<dbReference type="EMBL" id="QRGA01000006">
    <property type="protein sequence ID" value="RDU98606.1"/>
    <property type="molecule type" value="Genomic_DNA"/>
</dbReference>
<dbReference type="InterPro" id="IPR012495">
    <property type="entry name" value="TadE-like_dom"/>
</dbReference>
<organism evidence="2 3">
    <name type="scientific">Trinickia dinghuensis</name>
    <dbReference type="NCBI Taxonomy" id="2291023"/>
    <lineage>
        <taxon>Bacteria</taxon>
        <taxon>Pseudomonadati</taxon>
        <taxon>Pseudomonadota</taxon>
        <taxon>Betaproteobacteria</taxon>
        <taxon>Burkholderiales</taxon>
        <taxon>Burkholderiaceae</taxon>
        <taxon>Trinickia</taxon>
    </lineage>
</organism>
<dbReference type="RefSeq" id="WP_115533422.1">
    <property type="nucleotide sequence ID" value="NZ_QRGA01000006.1"/>
</dbReference>
<evidence type="ECO:0000313" key="2">
    <source>
        <dbReference type="EMBL" id="RDU98606.1"/>
    </source>
</evidence>
<keyword evidence="3" id="KW-1185">Reference proteome</keyword>
<feature type="domain" description="TadE-like" evidence="1">
    <location>
        <begin position="3"/>
        <end position="45"/>
    </location>
</feature>
<dbReference type="Proteomes" id="UP000256838">
    <property type="component" value="Unassembled WGS sequence"/>
</dbReference>
<protein>
    <submittedName>
        <fullName evidence="2">Pilus assembly protein</fullName>
    </submittedName>
</protein>
<name>A0A3D8K113_9BURK</name>
<evidence type="ECO:0000313" key="3">
    <source>
        <dbReference type="Proteomes" id="UP000256838"/>
    </source>
</evidence>
<comment type="caution">
    <text evidence="2">The sequence shown here is derived from an EMBL/GenBank/DDBJ whole genome shotgun (WGS) entry which is preliminary data.</text>
</comment>